<gene>
    <name evidence="2" type="primary">meaB</name>
    <name evidence="2" type="ORF">ACFQ39_03885</name>
</gene>
<dbReference type="SUPFAM" id="SSF52540">
    <property type="entry name" value="P-loop containing nucleoside triphosphate hydrolases"/>
    <property type="match status" value="1"/>
</dbReference>
<dbReference type="PANTHER" id="PTHR23408:SF3">
    <property type="entry name" value="METHYLMALONIC ACIDURIA TYPE A PROTEIN, MITOCHONDRIAL"/>
    <property type="match status" value="1"/>
</dbReference>
<proteinExistence type="inferred from homology"/>
<evidence type="ECO:0000256" key="1">
    <source>
        <dbReference type="ARBA" id="ARBA00009625"/>
    </source>
</evidence>
<dbReference type="RefSeq" id="WP_377176648.1">
    <property type="nucleotide sequence ID" value="NZ_JBHTMY010000002.1"/>
</dbReference>
<dbReference type="CDD" id="cd03114">
    <property type="entry name" value="MMAA-like"/>
    <property type="match status" value="1"/>
</dbReference>
<dbReference type="Proteomes" id="UP001597201">
    <property type="component" value="Unassembled WGS sequence"/>
</dbReference>
<keyword evidence="2" id="KW-0378">Hydrolase</keyword>
<protein>
    <submittedName>
        <fullName evidence="2">Methylmalonyl Co-A mutase-associated GTPase MeaB</fullName>
        <ecNumber evidence="2">3.6.5.-</ecNumber>
    </submittedName>
</protein>
<name>A0ABW3Y0M5_9FLAO</name>
<accession>A0ABW3Y0M5</accession>
<comment type="caution">
    <text evidence="2">The sequence shown here is derived from an EMBL/GenBank/DDBJ whole genome shotgun (WGS) entry which is preliminary data.</text>
</comment>
<dbReference type="EC" id="3.6.5.-" evidence="2"/>
<dbReference type="NCBIfam" id="TIGR00750">
    <property type="entry name" value="lao"/>
    <property type="match status" value="1"/>
</dbReference>
<organism evidence="2 3">
    <name type="scientific">Namhaeicola litoreus</name>
    <dbReference type="NCBI Taxonomy" id="1052145"/>
    <lineage>
        <taxon>Bacteria</taxon>
        <taxon>Pseudomonadati</taxon>
        <taxon>Bacteroidota</taxon>
        <taxon>Flavobacteriia</taxon>
        <taxon>Flavobacteriales</taxon>
        <taxon>Flavobacteriaceae</taxon>
        <taxon>Namhaeicola</taxon>
    </lineage>
</organism>
<evidence type="ECO:0000313" key="2">
    <source>
        <dbReference type="EMBL" id="MFD1314746.1"/>
    </source>
</evidence>
<dbReference type="Gene3D" id="3.40.50.300">
    <property type="entry name" value="P-loop containing nucleotide triphosphate hydrolases"/>
    <property type="match status" value="1"/>
</dbReference>
<evidence type="ECO:0000313" key="3">
    <source>
        <dbReference type="Proteomes" id="UP001597201"/>
    </source>
</evidence>
<dbReference type="PANTHER" id="PTHR23408">
    <property type="entry name" value="METHYLMALONYL-COA MUTASE"/>
    <property type="match status" value="1"/>
</dbReference>
<dbReference type="GO" id="GO:0016787">
    <property type="term" value="F:hydrolase activity"/>
    <property type="evidence" value="ECO:0007669"/>
    <property type="project" value="UniProtKB-KW"/>
</dbReference>
<comment type="similarity">
    <text evidence="1">Belongs to the SIMIBI class G3E GTPase family. ArgK/MeaB subfamily.</text>
</comment>
<keyword evidence="3" id="KW-1185">Reference proteome</keyword>
<dbReference type="NCBIfam" id="NF006958">
    <property type="entry name" value="PRK09435.1"/>
    <property type="match status" value="1"/>
</dbReference>
<dbReference type="Gene3D" id="1.20.5.170">
    <property type="match status" value="1"/>
</dbReference>
<dbReference type="InterPro" id="IPR027417">
    <property type="entry name" value="P-loop_NTPase"/>
</dbReference>
<dbReference type="EMBL" id="JBHTMY010000002">
    <property type="protein sequence ID" value="MFD1314746.1"/>
    <property type="molecule type" value="Genomic_DNA"/>
</dbReference>
<dbReference type="Pfam" id="PF03308">
    <property type="entry name" value="MeaB"/>
    <property type="match status" value="1"/>
</dbReference>
<dbReference type="Gene3D" id="1.10.287.130">
    <property type="match status" value="1"/>
</dbReference>
<sequence length="334" mass="36807">MKNYKPKNRLSAQAYIDGILKGDRVILSRAITVIESQLESDKNLAKEIIQGILPASGKSIRIGITGVPGVGKSTFIEAFGKHIISEGHQVAILSIDPSSQRSKGSILGDKTRMEELANREEAYIRPSASGDTLGGVANKTGETMLLCEAAGYDVILIETVGVGQSETAVHGMTDFFLLLMLAGAGDELQGIKKGIMEMADMVVINKADGENIKMSEMAKLQYQNALHIFPQSESGWTPVVSTASAIKNIGIETVWNEIKKFKKVVDENGYFEKNRNYQKIQWMYNNINEELKSLFYKSPHIVQHLSKLEKDILSSKISPVKASQKIIEEFKNSL</sequence>
<dbReference type="InterPro" id="IPR005129">
    <property type="entry name" value="GTPase_ArgK"/>
</dbReference>
<reference evidence="3" key="1">
    <citation type="journal article" date="2019" name="Int. J. Syst. Evol. Microbiol.">
        <title>The Global Catalogue of Microorganisms (GCM) 10K type strain sequencing project: providing services to taxonomists for standard genome sequencing and annotation.</title>
        <authorList>
            <consortium name="The Broad Institute Genomics Platform"/>
            <consortium name="The Broad Institute Genome Sequencing Center for Infectious Disease"/>
            <person name="Wu L."/>
            <person name="Ma J."/>
        </authorList>
    </citation>
    <scope>NUCLEOTIDE SEQUENCE [LARGE SCALE GENOMIC DNA]</scope>
    <source>
        <strain evidence="3">CCUG 61485</strain>
    </source>
</reference>